<dbReference type="EMBL" id="JARIHO010000003">
    <property type="protein sequence ID" value="KAJ7364517.1"/>
    <property type="molecule type" value="Genomic_DNA"/>
</dbReference>
<dbReference type="InterPro" id="IPR059179">
    <property type="entry name" value="MLKL-like_MCAfunc"/>
</dbReference>
<sequence length="387" mass="41884">MSTAEHLSRWCSITPSMNAFQPIAASAVEVSRAANLVRVFILYPLHTPSSLPSGDKVGTKKAQSLAAHAVEATEKVINRMAPLPPSPEIVQKLALFKTQLDEIRCSIEKIPKRSENQVKLLMGHVFDRETQRLKSELQRISKALLKSTVDNSSMVDGISMGECILELVSLSIDAAGVVCDAPVLNFLKPIVGIAAMICDTAKSVKSNHEAALGLAKHSSVVTKCLVDYAATHDVSVASNDEALVVLKSALGEIQSYLTVLQKPRHRLASWIIVNHEKDRTVQLNRALDEALALFTSATAVSTHAEVTTLVHLHRESIREVTQMLTSMHADLARVAVIVQDRDNWGFRGASGEAGTSMVAGETTHRGGFNQNTSPINIVCSTQGDSDR</sequence>
<proteinExistence type="predicted"/>
<dbReference type="GO" id="GO:0007166">
    <property type="term" value="P:cell surface receptor signaling pathway"/>
    <property type="evidence" value="ECO:0007669"/>
    <property type="project" value="InterPro"/>
</dbReference>
<dbReference type="Gene3D" id="1.20.930.20">
    <property type="entry name" value="Adaptor protein Cbl, N-terminal domain"/>
    <property type="match status" value="1"/>
</dbReference>
<dbReference type="CDD" id="cd21037">
    <property type="entry name" value="MLKL_NTD"/>
    <property type="match status" value="1"/>
</dbReference>
<dbReference type="Proteomes" id="UP001218218">
    <property type="component" value="Unassembled WGS sequence"/>
</dbReference>
<name>A0AAD7API1_9AGAR</name>
<gene>
    <name evidence="1" type="ORF">DFH08DRAFT_930404</name>
</gene>
<accession>A0AAD7API1</accession>
<comment type="caution">
    <text evidence="1">The sequence shown here is derived from an EMBL/GenBank/DDBJ whole genome shotgun (WGS) entry which is preliminary data.</text>
</comment>
<protein>
    <submittedName>
        <fullName evidence="1">Uncharacterized protein</fullName>
    </submittedName>
</protein>
<keyword evidence="2" id="KW-1185">Reference proteome</keyword>
<evidence type="ECO:0000313" key="1">
    <source>
        <dbReference type="EMBL" id="KAJ7364517.1"/>
    </source>
</evidence>
<dbReference type="AlphaFoldDB" id="A0AAD7API1"/>
<dbReference type="InterPro" id="IPR036537">
    <property type="entry name" value="Adaptor_Cbl_N_dom_sf"/>
</dbReference>
<organism evidence="1 2">
    <name type="scientific">Mycena albidolilacea</name>
    <dbReference type="NCBI Taxonomy" id="1033008"/>
    <lineage>
        <taxon>Eukaryota</taxon>
        <taxon>Fungi</taxon>
        <taxon>Dikarya</taxon>
        <taxon>Basidiomycota</taxon>
        <taxon>Agaricomycotina</taxon>
        <taxon>Agaricomycetes</taxon>
        <taxon>Agaricomycetidae</taxon>
        <taxon>Agaricales</taxon>
        <taxon>Marasmiineae</taxon>
        <taxon>Mycenaceae</taxon>
        <taxon>Mycena</taxon>
    </lineage>
</organism>
<reference evidence="1" key="1">
    <citation type="submission" date="2023-03" db="EMBL/GenBank/DDBJ databases">
        <title>Massive genome expansion in bonnet fungi (Mycena s.s.) driven by repeated elements and novel gene families across ecological guilds.</title>
        <authorList>
            <consortium name="Lawrence Berkeley National Laboratory"/>
            <person name="Harder C.B."/>
            <person name="Miyauchi S."/>
            <person name="Viragh M."/>
            <person name="Kuo A."/>
            <person name="Thoen E."/>
            <person name="Andreopoulos B."/>
            <person name="Lu D."/>
            <person name="Skrede I."/>
            <person name="Drula E."/>
            <person name="Henrissat B."/>
            <person name="Morin E."/>
            <person name="Kohler A."/>
            <person name="Barry K."/>
            <person name="LaButti K."/>
            <person name="Morin E."/>
            <person name="Salamov A."/>
            <person name="Lipzen A."/>
            <person name="Mereny Z."/>
            <person name="Hegedus B."/>
            <person name="Baldrian P."/>
            <person name="Stursova M."/>
            <person name="Weitz H."/>
            <person name="Taylor A."/>
            <person name="Grigoriev I.V."/>
            <person name="Nagy L.G."/>
            <person name="Martin F."/>
            <person name="Kauserud H."/>
        </authorList>
    </citation>
    <scope>NUCLEOTIDE SEQUENCE</scope>
    <source>
        <strain evidence="1">CBHHK002</strain>
    </source>
</reference>
<evidence type="ECO:0000313" key="2">
    <source>
        <dbReference type="Proteomes" id="UP001218218"/>
    </source>
</evidence>